<dbReference type="GO" id="GO:0008641">
    <property type="term" value="F:ubiquitin-like modifier activating enzyme activity"/>
    <property type="evidence" value="ECO:0007669"/>
    <property type="project" value="InterPro"/>
</dbReference>
<accession>A0A0B6ZK89</accession>
<evidence type="ECO:0008006" key="2">
    <source>
        <dbReference type="Google" id="ProtNLM"/>
    </source>
</evidence>
<reference evidence="1" key="1">
    <citation type="submission" date="2014-12" db="EMBL/GenBank/DDBJ databases">
        <title>Insight into the proteome of Arion vulgaris.</title>
        <authorList>
            <person name="Aradska J."/>
            <person name="Bulat T."/>
            <person name="Smidak R."/>
            <person name="Sarate P."/>
            <person name="Gangsoo J."/>
            <person name="Sialana F."/>
            <person name="Bilban M."/>
            <person name="Lubec G."/>
        </authorList>
    </citation>
    <scope>NUCLEOTIDE SEQUENCE</scope>
    <source>
        <tissue evidence="1">Skin</tissue>
    </source>
</reference>
<dbReference type="Gene3D" id="3.40.50.720">
    <property type="entry name" value="NAD(P)-binding Rossmann-like Domain"/>
    <property type="match status" value="1"/>
</dbReference>
<dbReference type="InterPro" id="IPR035985">
    <property type="entry name" value="Ubiquitin-activating_enz"/>
</dbReference>
<dbReference type="SUPFAM" id="SSF69572">
    <property type="entry name" value="Activating enzymes of the ubiquitin-like proteins"/>
    <property type="match status" value="1"/>
</dbReference>
<dbReference type="AlphaFoldDB" id="A0A0B6ZK89"/>
<protein>
    <recommendedName>
        <fullName evidence="2">NEDD8-activating enzyme E1 regulatory subunit</fullName>
    </recommendedName>
</protein>
<sequence length="125" mass="14242">MEEEEDVSEEGDDTVLYILLRAADRFFAEYNRYPGYFDNTVEADIPKLRSCLNKLLHDWGLSVNIKDDYVQEMCRYGAAELHTMSAFMGGVVAQEVIKVVTGQFVPINNTFIYNGQRQTSTTVTL</sequence>
<organism evidence="1">
    <name type="scientific">Arion vulgaris</name>
    <dbReference type="NCBI Taxonomy" id="1028688"/>
    <lineage>
        <taxon>Eukaryota</taxon>
        <taxon>Metazoa</taxon>
        <taxon>Spiralia</taxon>
        <taxon>Lophotrochozoa</taxon>
        <taxon>Mollusca</taxon>
        <taxon>Gastropoda</taxon>
        <taxon>Heterobranchia</taxon>
        <taxon>Euthyneura</taxon>
        <taxon>Panpulmonata</taxon>
        <taxon>Eupulmonata</taxon>
        <taxon>Stylommatophora</taxon>
        <taxon>Helicina</taxon>
        <taxon>Arionoidea</taxon>
        <taxon>Arionidae</taxon>
        <taxon>Arion</taxon>
    </lineage>
</organism>
<name>A0A0B6ZK89_9EUPU</name>
<proteinExistence type="predicted"/>
<dbReference type="EMBL" id="HACG01022149">
    <property type="protein sequence ID" value="CEK69014.1"/>
    <property type="molecule type" value="Transcribed_RNA"/>
</dbReference>
<evidence type="ECO:0000313" key="1">
    <source>
        <dbReference type="EMBL" id="CEK69014.1"/>
    </source>
</evidence>
<gene>
    <name evidence="1" type="primary">ORF68606</name>
</gene>